<evidence type="ECO:0000313" key="3">
    <source>
        <dbReference type="Proteomes" id="UP000887104"/>
    </source>
</evidence>
<protein>
    <submittedName>
        <fullName evidence="2">CadC family transcriptional regulator</fullName>
    </submittedName>
</protein>
<organism evidence="2 3">
    <name type="scientific">Shewanella sairae</name>
    <dbReference type="NCBI Taxonomy" id="190310"/>
    <lineage>
        <taxon>Bacteria</taxon>
        <taxon>Pseudomonadati</taxon>
        <taxon>Pseudomonadota</taxon>
        <taxon>Gammaproteobacteria</taxon>
        <taxon>Alteromonadales</taxon>
        <taxon>Shewanellaceae</taxon>
        <taxon>Shewanella</taxon>
    </lineage>
</organism>
<dbReference type="Gene3D" id="1.10.10.10">
    <property type="entry name" value="Winged helix-like DNA-binding domain superfamily/Winged helix DNA-binding domain"/>
    <property type="match status" value="1"/>
</dbReference>
<dbReference type="EMBL" id="BPEY01000003">
    <property type="protein sequence ID" value="GIU40792.1"/>
    <property type="molecule type" value="Genomic_DNA"/>
</dbReference>
<dbReference type="Proteomes" id="UP000887104">
    <property type="component" value="Unassembled WGS sequence"/>
</dbReference>
<accession>A0ABQ4P020</accession>
<dbReference type="InterPro" id="IPR016032">
    <property type="entry name" value="Sig_transdc_resp-reg_C-effctor"/>
</dbReference>
<evidence type="ECO:0000313" key="2">
    <source>
        <dbReference type="EMBL" id="GIU40792.1"/>
    </source>
</evidence>
<dbReference type="SUPFAM" id="SSF46894">
    <property type="entry name" value="C-terminal effector domain of the bipartite response regulators"/>
    <property type="match status" value="1"/>
</dbReference>
<name>A0ABQ4P020_9GAMM</name>
<keyword evidence="1" id="KW-0472">Membrane</keyword>
<keyword evidence="3" id="KW-1185">Reference proteome</keyword>
<evidence type="ECO:0000256" key="1">
    <source>
        <dbReference type="SAM" id="Phobius"/>
    </source>
</evidence>
<dbReference type="RefSeq" id="WP_220778646.1">
    <property type="nucleotide sequence ID" value="NZ_BPEY01000003.1"/>
</dbReference>
<sequence length="245" mass="27575">MYIGPYRFDLELRELVHTRTESAPSFKLSDIEYLVLHQLMMARGQVVSIDSMCADLLPQVVSYQDIATAVQSIKRFLGAEYAMLIEDVAKQGYMLHVKAKDKPMLACSLSAISIKNYVLCLILGVLLIIFLATNLKTTSDISLSIPYKLHIKDSGSVLVPIYAADADKAKYKARVEQLALKLARCEKLKWQRIYVAPSSNGNKVDFLMNDIADDGKACNNLKVRNVEDNWNFIDVTWLKEAGFCE</sequence>
<comment type="caution">
    <text evidence="2">The sequence shown here is derived from an EMBL/GenBank/DDBJ whole genome shotgun (WGS) entry which is preliminary data.</text>
</comment>
<keyword evidence="1" id="KW-1133">Transmembrane helix</keyword>
<feature type="transmembrane region" description="Helical" evidence="1">
    <location>
        <begin position="117"/>
        <end position="135"/>
    </location>
</feature>
<proteinExistence type="predicted"/>
<dbReference type="InterPro" id="IPR036388">
    <property type="entry name" value="WH-like_DNA-bd_sf"/>
</dbReference>
<keyword evidence="1" id="KW-0812">Transmembrane</keyword>
<gene>
    <name evidence="2" type="ORF">TUM4438_02850</name>
</gene>
<reference evidence="2" key="1">
    <citation type="submission" date="2021-05" db="EMBL/GenBank/DDBJ databases">
        <title>Molecular characterization for Shewanella algae harboring chromosomal blaOXA-55-like strains isolated from clinical and environment sample.</title>
        <authorList>
            <person name="Ohama Y."/>
            <person name="Aoki K."/>
            <person name="Harada S."/>
            <person name="Moriya K."/>
            <person name="Ishii Y."/>
            <person name="Tateda K."/>
        </authorList>
    </citation>
    <scope>NUCLEOTIDE SEQUENCE</scope>
    <source>
        <strain evidence="2">JCM 11563</strain>
    </source>
</reference>